<evidence type="ECO:0000313" key="3">
    <source>
        <dbReference type="Proteomes" id="UP001432146"/>
    </source>
</evidence>
<sequence>MLKPARCKPTMRPRTDVPDPETLSAVDQKATDDESGTNRNEMSQCVGLPLSGQIGCFGCRATGRPLHFIKENQFDEHVKKEHSNLKITWMCLACQKKFERLLQVSHS</sequence>
<reference evidence="2 3" key="1">
    <citation type="submission" date="2024-05" db="EMBL/GenBank/DDBJ databases">
        <title>The nuclear and mitochondrial genome assemblies of Tetragonisca angustula (Apidae: Meliponini), a tiny yet remarkable pollinator in the Neotropics.</title>
        <authorList>
            <person name="Ferrari R."/>
            <person name="Ricardo P.C."/>
            <person name="Dias F.C."/>
            <person name="Araujo N.S."/>
            <person name="Soares D.O."/>
            <person name="Zhou Q.-S."/>
            <person name="Zhu C.-D."/>
            <person name="Coutinho L."/>
            <person name="Airas M.C."/>
            <person name="Batista T.M."/>
        </authorList>
    </citation>
    <scope>NUCLEOTIDE SEQUENCE [LARGE SCALE GENOMIC DNA]</scope>
    <source>
        <strain evidence="2">ASF017062</strain>
        <tissue evidence="2">Abdomen</tissue>
    </source>
</reference>
<keyword evidence="3" id="KW-1185">Reference proteome</keyword>
<dbReference type="AlphaFoldDB" id="A0AAW0ZVX6"/>
<organism evidence="2 3">
    <name type="scientific">Tetragonisca angustula</name>
    <dbReference type="NCBI Taxonomy" id="166442"/>
    <lineage>
        <taxon>Eukaryota</taxon>
        <taxon>Metazoa</taxon>
        <taxon>Ecdysozoa</taxon>
        <taxon>Arthropoda</taxon>
        <taxon>Hexapoda</taxon>
        <taxon>Insecta</taxon>
        <taxon>Pterygota</taxon>
        <taxon>Neoptera</taxon>
        <taxon>Endopterygota</taxon>
        <taxon>Hymenoptera</taxon>
        <taxon>Apocrita</taxon>
        <taxon>Aculeata</taxon>
        <taxon>Apoidea</taxon>
        <taxon>Anthophila</taxon>
        <taxon>Apidae</taxon>
        <taxon>Tetragonisca</taxon>
    </lineage>
</organism>
<evidence type="ECO:0000313" key="2">
    <source>
        <dbReference type="EMBL" id="KAK9301895.1"/>
    </source>
</evidence>
<accession>A0AAW0ZVX6</accession>
<comment type="caution">
    <text evidence="2">The sequence shown here is derived from an EMBL/GenBank/DDBJ whole genome shotgun (WGS) entry which is preliminary data.</text>
</comment>
<dbReference type="EMBL" id="JAWNGG020000103">
    <property type="protein sequence ID" value="KAK9301895.1"/>
    <property type="molecule type" value="Genomic_DNA"/>
</dbReference>
<evidence type="ECO:0000256" key="1">
    <source>
        <dbReference type="SAM" id="MobiDB-lite"/>
    </source>
</evidence>
<dbReference type="Proteomes" id="UP001432146">
    <property type="component" value="Unassembled WGS sequence"/>
</dbReference>
<proteinExistence type="predicted"/>
<protein>
    <submittedName>
        <fullName evidence="2">Uncharacterized protein</fullName>
    </submittedName>
</protein>
<gene>
    <name evidence="2" type="ORF">QLX08_005893</name>
</gene>
<name>A0AAW0ZVX6_9HYME</name>
<feature type="region of interest" description="Disordered" evidence="1">
    <location>
        <begin position="1"/>
        <end position="42"/>
    </location>
</feature>
<feature type="compositionally biased region" description="Basic residues" evidence="1">
    <location>
        <begin position="1"/>
        <end position="11"/>
    </location>
</feature>